<dbReference type="EMBL" id="JAIQZJ010000001">
    <property type="protein sequence ID" value="MBZ5736599.1"/>
    <property type="molecule type" value="Genomic_DNA"/>
</dbReference>
<evidence type="ECO:0000313" key="6">
    <source>
        <dbReference type="EMBL" id="MBZ5736599.1"/>
    </source>
</evidence>
<evidence type="ECO:0000256" key="1">
    <source>
        <dbReference type="ARBA" id="ARBA00022801"/>
    </source>
</evidence>
<dbReference type="PROSITE" id="PS50966">
    <property type="entry name" value="ZF_SWIM"/>
    <property type="match status" value="1"/>
</dbReference>
<dbReference type="InterPro" id="IPR014001">
    <property type="entry name" value="Helicase_ATP-bd"/>
</dbReference>
<dbReference type="PROSITE" id="PS51192">
    <property type="entry name" value="HELICASE_ATP_BIND_1"/>
    <property type="match status" value="1"/>
</dbReference>
<organism evidence="6 7">
    <name type="scientific">Nocardioides mangrovi</name>
    <dbReference type="NCBI Taxonomy" id="2874580"/>
    <lineage>
        <taxon>Bacteria</taxon>
        <taxon>Bacillati</taxon>
        <taxon>Actinomycetota</taxon>
        <taxon>Actinomycetes</taxon>
        <taxon>Propionibacteriales</taxon>
        <taxon>Nocardioidaceae</taxon>
        <taxon>Nocardioides</taxon>
    </lineage>
</organism>
<name>A0ABS7U6I7_9ACTN</name>
<dbReference type="RefSeq" id="WP_224120974.1">
    <property type="nucleotide sequence ID" value="NZ_JAIQZJ010000001.1"/>
</dbReference>
<dbReference type="InterPro" id="IPR000330">
    <property type="entry name" value="SNF2_N"/>
</dbReference>
<dbReference type="Gene3D" id="3.40.50.300">
    <property type="entry name" value="P-loop containing nucleotide triphosphate hydrolases"/>
    <property type="match status" value="1"/>
</dbReference>
<dbReference type="InterPro" id="IPR007527">
    <property type="entry name" value="Znf_SWIM"/>
</dbReference>
<keyword evidence="6" id="KW-0547">Nucleotide-binding</keyword>
<dbReference type="Pfam" id="PF00271">
    <property type="entry name" value="Helicase_C"/>
    <property type="match status" value="1"/>
</dbReference>
<dbReference type="SMART" id="SM00490">
    <property type="entry name" value="HELICc"/>
    <property type="match status" value="1"/>
</dbReference>
<feature type="domain" description="Helicase C-terminal" evidence="5">
    <location>
        <begin position="896"/>
        <end position="1053"/>
    </location>
</feature>
<keyword evidence="7" id="KW-1185">Reference proteome</keyword>
<proteinExistence type="predicted"/>
<dbReference type="Proteomes" id="UP000780875">
    <property type="component" value="Unassembled WGS sequence"/>
</dbReference>
<evidence type="ECO:0000256" key="2">
    <source>
        <dbReference type="PROSITE-ProRule" id="PRU00325"/>
    </source>
</evidence>
<evidence type="ECO:0000259" key="4">
    <source>
        <dbReference type="PROSITE" id="PS51192"/>
    </source>
</evidence>
<dbReference type="InterPro" id="IPR038718">
    <property type="entry name" value="SNF2-like_sf"/>
</dbReference>
<feature type="domain" description="Helicase ATP-binding" evidence="4">
    <location>
        <begin position="614"/>
        <end position="772"/>
    </location>
</feature>
<keyword evidence="2" id="KW-0863">Zinc-finger</keyword>
<protein>
    <submittedName>
        <fullName evidence="6">DEAD/DEAH box helicase</fullName>
    </submittedName>
</protein>
<feature type="domain" description="SWIM-type" evidence="3">
    <location>
        <begin position="60"/>
        <end position="98"/>
    </location>
</feature>
<keyword evidence="2" id="KW-0862">Zinc</keyword>
<keyword evidence="6" id="KW-0067">ATP-binding</keyword>
<dbReference type="PROSITE" id="PS51194">
    <property type="entry name" value="HELICASE_CTER"/>
    <property type="match status" value="1"/>
</dbReference>
<dbReference type="SMART" id="SM00487">
    <property type="entry name" value="DEXDc"/>
    <property type="match status" value="1"/>
</dbReference>
<dbReference type="Pfam" id="PF00176">
    <property type="entry name" value="SNF2-rel_dom"/>
    <property type="match status" value="1"/>
</dbReference>
<dbReference type="PANTHER" id="PTHR10799">
    <property type="entry name" value="SNF2/RAD54 HELICASE FAMILY"/>
    <property type="match status" value="1"/>
</dbReference>
<evidence type="ECO:0000313" key="7">
    <source>
        <dbReference type="Proteomes" id="UP000780875"/>
    </source>
</evidence>
<dbReference type="InterPro" id="IPR027417">
    <property type="entry name" value="P-loop_NTPase"/>
</dbReference>
<dbReference type="GO" id="GO:0004386">
    <property type="term" value="F:helicase activity"/>
    <property type="evidence" value="ECO:0007669"/>
    <property type="project" value="UniProtKB-KW"/>
</dbReference>
<sequence>MSILAALTLDALAPFFDPGALLRGRDYARDGRIIDPELTKITDDTVIATGHAIGSSGRHYSVHLYAELVGDAFWATSTCSCPVQVDCKHGVALARTIASPAPHAPTGPAAWEQQVGKLMTELTSRDQQASWQGDPVPLALEVALEARHHYYRGAESVLTLRPMRLGAKGRWVKTGADWTNLGGPVAQRGFRTAEVDAVLDLRSALMSSDPGWRHTGPVELHAFGRRLVTLLARAREVGLPLLAGAGLESVELLDAAVPIACDVTRDDAGTTVVGVGVDHDGRWWRGPGVFPIGGTAYAVGLLREGRLVLAPTSAPVPAAVADLLDTGTDIRVPLTHHEQAHDVLARLARTVDLRSTDGSVQLPEPVRPTLRLTVRWSSSTQAALTWTWHYAEQQCALDSRDALAGLRDRDAEREIRGRVPADLLQRASVRDGDALAFAIHDLPAVRDLEDVEVVEEAAPVFRESTADPSISLEVADDQPSDTTDWLDLAVTVTVEGEKVPLPDVLATLTRGDEHLVLPSGLYLRTDHPQLERLREVVAAAAELREAEGDRMSVGKHDLGVWRELGDLGIVDAQAAEWVSRARALADLAELPRPEPVGLATELRSYQRDGFHWLAFLWQHRLGGILADDMGLGKTLQVLALIQHAVATDDAGPFLVVAPTSVVSAWASEAARHTPGLRVARVTRRADDVAAAAHDADIVVTTYALLRLEQEAFAGVGWAGLVLDEAQQLKNHRSQTYAAARKVDAPFRLAVTGTPFENRLMELWSLLSITVPGIYPWPRSFTSQVVTPVEKNGDQAALDRFRRRIRPFLLRRTKELVAEDLPPKQEQLLEVELNPRHRKLYDAHLAKERQRILGLLEDFEQNRVEIFSALTTLRRAALDAALLEPAHDRVGSAKLDVLVDHLAEITAEGHQALVFSQFTSYLTRVEAGLGEAGIDTTYLDGSTTDRDAAIARFRSGSAPVFLISLKAGGVGLTLTEADYVFVLDPWWNPAVEAQAVDRAHRIGQTRPVHVYRMIATDTIEEKVVALKDRKAELFARVVDGEGASATGLTAADVRALFE</sequence>
<gene>
    <name evidence="6" type="ORF">K8U61_00390</name>
</gene>
<keyword evidence="6" id="KW-0347">Helicase</keyword>
<evidence type="ECO:0000259" key="5">
    <source>
        <dbReference type="PROSITE" id="PS51194"/>
    </source>
</evidence>
<keyword evidence="1" id="KW-0378">Hydrolase</keyword>
<evidence type="ECO:0000259" key="3">
    <source>
        <dbReference type="PROSITE" id="PS50966"/>
    </source>
</evidence>
<accession>A0ABS7U6I7</accession>
<dbReference type="CDD" id="cd18793">
    <property type="entry name" value="SF2_C_SNF"/>
    <property type="match status" value="1"/>
</dbReference>
<dbReference type="SUPFAM" id="SSF52540">
    <property type="entry name" value="P-loop containing nucleoside triphosphate hydrolases"/>
    <property type="match status" value="2"/>
</dbReference>
<dbReference type="InterPro" id="IPR001650">
    <property type="entry name" value="Helicase_C-like"/>
</dbReference>
<reference evidence="6 7" key="1">
    <citation type="submission" date="2021-09" db="EMBL/GenBank/DDBJ databases">
        <title>Whole genome sequence of Nocardioides sp. GBK3QG-3.</title>
        <authorList>
            <person name="Tuo L."/>
        </authorList>
    </citation>
    <scope>NUCLEOTIDE SEQUENCE [LARGE SCALE GENOMIC DNA]</scope>
    <source>
        <strain evidence="6 7">GBK3QG-3</strain>
    </source>
</reference>
<dbReference type="Gene3D" id="3.40.50.10810">
    <property type="entry name" value="Tandem AAA-ATPase domain"/>
    <property type="match status" value="1"/>
</dbReference>
<comment type="caution">
    <text evidence="6">The sequence shown here is derived from an EMBL/GenBank/DDBJ whole genome shotgun (WGS) entry which is preliminary data.</text>
</comment>
<keyword evidence="2" id="KW-0479">Metal-binding</keyword>
<dbReference type="InterPro" id="IPR049730">
    <property type="entry name" value="SNF2/RAD54-like_C"/>
</dbReference>